<evidence type="ECO:0000256" key="2">
    <source>
        <dbReference type="SAM" id="SignalP"/>
    </source>
</evidence>
<feature type="chain" id="PRO_5043394789" description="C-type lectin domain-containing protein" evidence="2">
    <location>
        <begin position="24"/>
        <end position="294"/>
    </location>
</feature>
<dbReference type="Proteomes" id="UP000823561">
    <property type="component" value="Chromosome 22"/>
</dbReference>
<feature type="domain" description="C-type lectin" evidence="3">
    <location>
        <begin position="174"/>
        <end position="292"/>
    </location>
</feature>
<sequence length="294" mass="32937">MFSMISRGSFLLSALLLCCGGEAQECICPEGWSKYESHCFNVVQDEKPWAEAESNCVRMGGHLASVHSKHESSIIEDLINKHIRNARDTWIGGTDVAKEGVWVWSDGSRFDYTHWYAGEPNNYGVGQHCLHMHKGKWDDYGCEYGHPSVCSSACSMKVSFPQCLRTCPGGWSEFGSRCFQFVHTVTTWAEAERNCVRMGGHLASVHSKDEFLFIQDLIHRLTAPSDAPYTWIGGTDAAQEDVWVWSDGSRFDYTHWHSAQPDNYYGGENCAHITGDSWNDISCESGYPSVCSMG</sequence>
<dbReference type="InterPro" id="IPR016187">
    <property type="entry name" value="CTDL_fold"/>
</dbReference>
<dbReference type="InterPro" id="IPR018378">
    <property type="entry name" value="C-type_lectin_CS"/>
</dbReference>
<keyword evidence="1" id="KW-1015">Disulfide bond</keyword>
<dbReference type="Gene3D" id="3.10.100.10">
    <property type="entry name" value="Mannose-Binding Protein A, subunit A"/>
    <property type="match status" value="2"/>
</dbReference>
<dbReference type="PANTHER" id="PTHR22803">
    <property type="entry name" value="MANNOSE, PHOSPHOLIPASE, LECTIN RECEPTOR RELATED"/>
    <property type="match status" value="1"/>
</dbReference>
<dbReference type="EMBL" id="JADWDJ010000022">
    <property type="protein sequence ID" value="KAG5262418.1"/>
    <property type="molecule type" value="Genomic_DNA"/>
</dbReference>
<protein>
    <recommendedName>
        <fullName evidence="3">C-type lectin domain-containing protein</fullName>
    </recommendedName>
</protein>
<evidence type="ECO:0000259" key="3">
    <source>
        <dbReference type="PROSITE" id="PS50041"/>
    </source>
</evidence>
<name>A0AAV6FIA3_9TELE</name>
<dbReference type="InterPro" id="IPR050111">
    <property type="entry name" value="C-type_lectin/snaclec_domain"/>
</dbReference>
<dbReference type="InterPro" id="IPR016186">
    <property type="entry name" value="C-type_lectin-like/link_sf"/>
</dbReference>
<proteinExistence type="predicted"/>
<feature type="signal peptide" evidence="2">
    <location>
        <begin position="1"/>
        <end position="23"/>
    </location>
</feature>
<accession>A0AAV6FIA3</accession>
<evidence type="ECO:0000256" key="1">
    <source>
        <dbReference type="ARBA" id="ARBA00023157"/>
    </source>
</evidence>
<dbReference type="SUPFAM" id="SSF56436">
    <property type="entry name" value="C-type lectin-like"/>
    <property type="match status" value="2"/>
</dbReference>
<feature type="domain" description="C-type lectin" evidence="3">
    <location>
        <begin position="35"/>
        <end position="151"/>
    </location>
</feature>
<dbReference type="InterPro" id="IPR001304">
    <property type="entry name" value="C-type_lectin-like"/>
</dbReference>
<dbReference type="PRINTS" id="PR01504">
    <property type="entry name" value="PNCREATITSAP"/>
</dbReference>
<keyword evidence="5" id="KW-1185">Reference proteome</keyword>
<gene>
    <name evidence="4" type="ORF">AALO_G00274940</name>
</gene>
<dbReference type="PROSITE" id="PS00615">
    <property type="entry name" value="C_TYPE_LECTIN_1"/>
    <property type="match status" value="2"/>
</dbReference>
<organism evidence="4 5">
    <name type="scientific">Alosa alosa</name>
    <name type="common">allis shad</name>
    <dbReference type="NCBI Taxonomy" id="278164"/>
    <lineage>
        <taxon>Eukaryota</taxon>
        <taxon>Metazoa</taxon>
        <taxon>Chordata</taxon>
        <taxon>Craniata</taxon>
        <taxon>Vertebrata</taxon>
        <taxon>Euteleostomi</taxon>
        <taxon>Actinopterygii</taxon>
        <taxon>Neopterygii</taxon>
        <taxon>Teleostei</taxon>
        <taxon>Clupei</taxon>
        <taxon>Clupeiformes</taxon>
        <taxon>Clupeoidei</taxon>
        <taxon>Clupeidae</taxon>
        <taxon>Alosa</taxon>
    </lineage>
</organism>
<comment type="caution">
    <text evidence="4">The sequence shown here is derived from an EMBL/GenBank/DDBJ whole genome shotgun (WGS) entry which is preliminary data.</text>
</comment>
<evidence type="ECO:0000313" key="5">
    <source>
        <dbReference type="Proteomes" id="UP000823561"/>
    </source>
</evidence>
<dbReference type="SMART" id="SM00034">
    <property type="entry name" value="CLECT"/>
    <property type="match status" value="2"/>
</dbReference>
<dbReference type="PROSITE" id="PS50041">
    <property type="entry name" value="C_TYPE_LECTIN_2"/>
    <property type="match status" value="2"/>
</dbReference>
<keyword evidence="2" id="KW-0732">Signal</keyword>
<dbReference type="Pfam" id="PF00059">
    <property type="entry name" value="Lectin_C"/>
    <property type="match status" value="2"/>
</dbReference>
<dbReference type="AlphaFoldDB" id="A0AAV6FIA3"/>
<reference evidence="4" key="1">
    <citation type="submission" date="2020-10" db="EMBL/GenBank/DDBJ databases">
        <title>Chromosome-scale genome assembly of the Allis shad, Alosa alosa.</title>
        <authorList>
            <person name="Margot Z."/>
            <person name="Christophe K."/>
            <person name="Cabau C."/>
            <person name="Louis A."/>
            <person name="Berthelot C."/>
            <person name="Parey E."/>
            <person name="Roest Crollius H."/>
            <person name="Montfort J."/>
            <person name="Robinson-Rechavi M."/>
            <person name="Bucao C."/>
            <person name="Bouchez O."/>
            <person name="Gislard M."/>
            <person name="Lluch J."/>
            <person name="Milhes M."/>
            <person name="Lampietro C."/>
            <person name="Lopez Roques C."/>
            <person name="Donnadieu C."/>
            <person name="Braasch I."/>
            <person name="Desvignes T."/>
            <person name="Postlethwait J."/>
            <person name="Bobe J."/>
            <person name="Guiguen Y."/>
        </authorList>
    </citation>
    <scope>NUCLEOTIDE SEQUENCE</scope>
    <source>
        <strain evidence="4">M-15738</strain>
        <tissue evidence="4">Blood</tissue>
    </source>
</reference>
<evidence type="ECO:0000313" key="4">
    <source>
        <dbReference type="EMBL" id="KAG5262418.1"/>
    </source>
</evidence>